<evidence type="ECO:0000256" key="4">
    <source>
        <dbReference type="ARBA" id="ARBA00022679"/>
    </source>
</evidence>
<name>A0A0S4L0S4_9BACT</name>
<evidence type="ECO:0000256" key="7">
    <source>
        <dbReference type="ARBA" id="ARBA00022840"/>
    </source>
</evidence>
<dbReference type="InterPro" id="IPR005467">
    <property type="entry name" value="His_kinase_dom"/>
</dbReference>
<dbReference type="PANTHER" id="PTHR43065:SF10">
    <property type="entry name" value="PEROXIDE STRESS-ACTIVATED HISTIDINE KINASE MAK3"/>
    <property type="match status" value="1"/>
</dbReference>
<dbReference type="Pfam" id="PF00512">
    <property type="entry name" value="HisKA"/>
    <property type="match status" value="1"/>
</dbReference>
<keyword evidence="10" id="KW-1133">Transmembrane helix</keyword>
<accession>A0A0S4L0S4</accession>
<keyword evidence="5" id="KW-0547">Nucleotide-binding</keyword>
<evidence type="ECO:0000256" key="8">
    <source>
        <dbReference type="ARBA" id="ARBA00023012"/>
    </source>
</evidence>
<proteinExistence type="predicted"/>
<dbReference type="InterPro" id="IPR036097">
    <property type="entry name" value="HisK_dim/P_sf"/>
</dbReference>
<dbReference type="InterPro" id="IPR004358">
    <property type="entry name" value="Sig_transdc_His_kin-like_C"/>
</dbReference>
<evidence type="ECO:0000256" key="2">
    <source>
        <dbReference type="ARBA" id="ARBA00012438"/>
    </source>
</evidence>
<dbReference type="CDD" id="cd00082">
    <property type="entry name" value="HisKA"/>
    <property type="match status" value="1"/>
</dbReference>
<dbReference type="PANTHER" id="PTHR43065">
    <property type="entry name" value="SENSOR HISTIDINE KINASE"/>
    <property type="match status" value="1"/>
</dbReference>
<keyword evidence="13" id="KW-1185">Reference proteome</keyword>
<reference evidence="13" key="1">
    <citation type="submission" date="2015-10" db="EMBL/GenBank/DDBJ databases">
        <authorList>
            <person name="Luecker S."/>
            <person name="Luecker S."/>
        </authorList>
    </citation>
    <scope>NUCLEOTIDE SEQUENCE [LARGE SCALE GENOMIC DNA]</scope>
</reference>
<keyword evidence="4 12" id="KW-0808">Transferase</keyword>
<dbReference type="Proteomes" id="UP000198736">
    <property type="component" value="Unassembled WGS sequence"/>
</dbReference>
<dbReference type="InterPro" id="IPR003594">
    <property type="entry name" value="HATPase_dom"/>
</dbReference>
<dbReference type="Gene3D" id="3.30.565.10">
    <property type="entry name" value="Histidine kinase-like ATPase, C-terminal domain"/>
    <property type="match status" value="1"/>
</dbReference>
<dbReference type="RefSeq" id="WP_090893521.1">
    <property type="nucleotide sequence ID" value="NZ_CZPZ01000001.1"/>
</dbReference>
<keyword evidence="7" id="KW-0067">ATP-binding</keyword>
<feature type="transmembrane region" description="Helical" evidence="10">
    <location>
        <begin position="83"/>
        <end position="101"/>
    </location>
</feature>
<dbReference type="GO" id="GO:0005524">
    <property type="term" value="F:ATP binding"/>
    <property type="evidence" value="ECO:0007669"/>
    <property type="project" value="UniProtKB-KW"/>
</dbReference>
<evidence type="ECO:0000256" key="5">
    <source>
        <dbReference type="ARBA" id="ARBA00022741"/>
    </source>
</evidence>
<dbReference type="SUPFAM" id="SSF55874">
    <property type="entry name" value="ATPase domain of HSP90 chaperone/DNA topoisomerase II/histidine kinase"/>
    <property type="match status" value="1"/>
</dbReference>
<evidence type="ECO:0000256" key="9">
    <source>
        <dbReference type="SAM" id="Coils"/>
    </source>
</evidence>
<keyword evidence="8" id="KW-0902">Two-component regulatory system</keyword>
<evidence type="ECO:0000256" key="6">
    <source>
        <dbReference type="ARBA" id="ARBA00022777"/>
    </source>
</evidence>
<sequence>MIPMTHRDRLVLAIAAACFLIILVIEEFAPANVVGAYGYVLPILLVTTLRNRTIMLVTVLACVMGTYSGLLQPTKPGRFQAAIINRSVVVGVLLSVAYLGVSWEERKAREEAARAALARETENLLKANTQLVQAKDQLNRSERLAAVGQLVASVAHEVGTPLHSIAWHVQALAEEPGATPEMRRRVAIIDDQLTRVVRIIQDLLSSTRPRQPEPRWLPVEDVVGPSAVLMEPAFHEKGIALTVDIPKDLPQVWADKEKIHQVLVNILTNALAATPSHGNVTIMAGSREASPAELERGRLVADGMSPLVITIAVQDTGCGMPEEDLQKAFQPFFTTKAVGKGTGLGLFLSHESVVAHGGSLVLTSEIERGTTVTMTLPAMQSKPIHASEEV</sequence>
<dbReference type="InterPro" id="IPR003661">
    <property type="entry name" value="HisK_dim/P_dom"/>
</dbReference>
<dbReference type="GO" id="GO:0000155">
    <property type="term" value="F:phosphorelay sensor kinase activity"/>
    <property type="evidence" value="ECO:0007669"/>
    <property type="project" value="InterPro"/>
</dbReference>
<dbReference type="Gene3D" id="1.10.287.130">
    <property type="match status" value="1"/>
</dbReference>
<gene>
    <name evidence="12" type="ORF">COMA2_10008</name>
</gene>
<evidence type="ECO:0000313" key="12">
    <source>
        <dbReference type="EMBL" id="CUS31244.1"/>
    </source>
</evidence>
<dbReference type="SUPFAM" id="SSF47384">
    <property type="entry name" value="Homodimeric domain of signal transducing histidine kinase"/>
    <property type="match status" value="1"/>
</dbReference>
<dbReference type="SMART" id="SM00387">
    <property type="entry name" value="HATPase_c"/>
    <property type="match status" value="1"/>
</dbReference>
<keyword evidence="9" id="KW-0175">Coiled coil</keyword>
<dbReference type="Pfam" id="PF02518">
    <property type="entry name" value="HATPase_c"/>
    <property type="match status" value="1"/>
</dbReference>
<feature type="coiled-coil region" evidence="9">
    <location>
        <begin position="117"/>
        <end position="144"/>
    </location>
</feature>
<keyword evidence="3" id="KW-0597">Phosphoprotein</keyword>
<dbReference type="STRING" id="1742973.COMA2_10008"/>
<comment type="catalytic activity">
    <reaction evidence="1">
        <text>ATP + protein L-histidine = ADP + protein N-phospho-L-histidine.</text>
        <dbReference type="EC" id="2.7.13.3"/>
    </reaction>
</comment>
<organism evidence="12 13">
    <name type="scientific">Candidatus Nitrospira nitrificans</name>
    <dbReference type="NCBI Taxonomy" id="1742973"/>
    <lineage>
        <taxon>Bacteria</taxon>
        <taxon>Pseudomonadati</taxon>
        <taxon>Nitrospirota</taxon>
        <taxon>Nitrospiria</taxon>
        <taxon>Nitrospirales</taxon>
        <taxon>Nitrospiraceae</taxon>
        <taxon>Nitrospira</taxon>
    </lineage>
</organism>
<protein>
    <recommendedName>
        <fullName evidence="2">histidine kinase</fullName>
        <ecNumber evidence="2">2.7.13.3</ecNumber>
    </recommendedName>
</protein>
<keyword evidence="10" id="KW-0812">Transmembrane</keyword>
<evidence type="ECO:0000256" key="10">
    <source>
        <dbReference type="SAM" id="Phobius"/>
    </source>
</evidence>
<dbReference type="EC" id="2.7.13.3" evidence="2"/>
<evidence type="ECO:0000313" key="13">
    <source>
        <dbReference type="Proteomes" id="UP000198736"/>
    </source>
</evidence>
<feature type="transmembrane region" description="Helical" evidence="10">
    <location>
        <begin position="52"/>
        <end position="71"/>
    </location>
</feature>
<dbReference type="SMART" id="SM00388">
    <property type="entry name" value="HisKA"/>
    <property type="match status" value="1"/>
</dbReference>
<dbReference type="EMBL" id="CZPZ01000001">
    <property type="protein sequence ID" value="CUS31244.1"/>
    <property type="molecule type" value="Genomic_DNA"/>
</dbReference>
<evidence type="ECO:0000259" key="11">
    <source>
        <dbReference type="PROSITE" id="PS50109"/>
    </source>
</evidence>
<keyword evidence="10" id="KW-0472">Membrane</keyword>
<dbReference type="PRINTS" id="PR00344">
    <property type="entry name" value="BCTRLSENSOR"/>
</dbReference>
<dbReference type="PROSITE" id="PS50109">
    <property type="entry name" value="HIS_KIN"/>
    <property type="match status" value="1"/>
</dbReference>
<evidence type="ECO:0000256" key="1">
    <source>
        <dbReference type="ARBA" id="ARBA00000085"/>
    </source>
</evidence>
<feature type="domain" description="Histidine kinase" evidence="11">
    <location>
        <begin position="153"/>
        <end position="380"/>
    </location>
</feature>
<dbReference type="OrthoDB" id="9777714at2"/>
<keyword evidence="6 12" id="KW-0418">Kinase</keyword>
<dbReference type="InterPro" id="IPR036890">
    <property type="entry name" value="HATPase_C_sf"/>
</dbReference>
<dbReference type="AlphaFoldDB" id="A0A0S4L0S4"/>
<evidence type="ECO:0000256" key="3">
    <source>
        <dbReference type="ARBA" id="ARBA00022553"/>
    </source>
</evidence>